<evidence type="ECO:0000259" key="7">
    <source>
        <dbReference type="PROSITE" id="PS50850"/>
    </source>
</evidence>
<comment type="subcellular location">
    <subcellularLocation>
        <location evidence="1">Cell membrane</location>
        <topology evidence="1">Multi-pass membrane protein</topology>
    </subcellularLocation>
</comment>
<feature type="transmembrane region" description="Helical" evidence="6">
    <location>
        <begin position="302"/>
        <end position="320"/>
    </location>
</feature>
<feature type="transmembrane region" description="Helical" evidence="6">
    <location>
        <begin position="128"/>
        <end position="148"/>
    </location>
</feature>
<dbReference type="AlphaFoldDB" id="A0A1I3BNA7"/>
<feature type="transmembrane region" description="Helical" evidence="6">
    <location>
        <begin position="92"/>
        <end position="116"/>
    </location>
</feature>
<feature type="transmembrane region" description="Helical" evidence="6">
    <location>
        <begin position="332"/>
        <end position="351"/>
    </location>
</feature>
<dbReference type="InterPro" id="IPR036259">
    <property type="entry name" value="MFS_trans_sf"/>
</dbReference>
<dbReference type="Gene3D" id="1.20.1250.20">
    <property type="entry name" value="MFS general substrate transporter like domains"/>
    <property type="match status" value="1"/>
</dbReference>
<accession>A0A1I3BNA7</accession>
<dbReference type="PROSITE" id="PS50850">
    <property type="entry name" value="MFS"/>
    <property type="match status" value="1"/>
</dbReference>
<dbReference type="Proteomes" id="UP000199052">
    <property type="component" value="Unassembled WGS sequence"/>
</dbReference>
<sequence length="460" mass="45791">MSASDSDSDSAEGSARPGRLGIAAEPPADPADPADPSASADSSDSADTSALLDVRTRRRSTVALVTGVVLMNVSMVPAGTVGSLLASDRYGAAWSGVPSAAGVVGTALGALGLSALMRNRGRRTGLRTGYAVAALGALVGAVAVGAAVLPLLAVGMLLLGIGNGGAQLSRYAVADLHPADRKAFVLSLVVWGSTVGALVGPALIAPAAHLSARAGIPAYAGTYVLAILTTGAALVVAGLLPRTGRGDPRDRERPRSGEVGRVLRLPAVRVALAGMVSAQLAMVAVMTMTPLQLHRHGQGLDVVGWVLTAHLAGMFALSPLSGRLTDRLGGRTVTSAGAGVLIGSAALAMAAPTSHTVGIPVALFLLGYGWNLCFVGGSAILSRELPARVRSQVQGAVDAVVWGSSASAGLASGAVFAGGGYVLVAFVAGLIAVAPLVVLAAFRPRPEGPHRPPGSTSPLS</sequence>
<feature type="compositionally biased region" description="Acidic residues" evidence="5">
    <location>
        <begin position="1"/>
        <end position="10"/>
    </location>
</feature>
<dbReference type="EMBL" id="JACBZA010000001">
    <property type="protein sequence ID" value="NYH82885.1"/>
    <property type="molecule type" value="Genomic_DNA"/>
</dbReference>
<dbReference type="PANTHER" id="PTHR23534:SF1">
    <property type="entry name" value="MAJOR FACILITATOR SUPERFAMILY PROTEIN"/>
    <property type="match status" value="1"/>
</dbReference>
<feature type="transmembrane region" description="Helical" evidence="6">
    <location>
        <begin position="220"/>
        <end position="241"/>
    </location>
</feature>
<evidence type="ECO:0000256" key="6">
    <source>
        <dbReference type="SAM" id="Phobius"/>
    </source>
</evidence>
<evidence type="ECO:0000313" key="11">
    <source>
        <dbReference type="Proteomes" id="UP000533017"/>
    </source>
</evidence>
<evidence type="ECO:0000256" key="5">
    <source>
        <dbReference type="SAM" id="MobiDB-lite"/>
    </source>
</evidence>
<name>A0A1I3BNA7_9ACTN</name>
<feature type="domain" description="Major facilitator superfamily (MFS) profile" evidence="7">
    <location>
        <begin position="60"/>
        <end position="447"/>
    </location>
</feature>
<feature type="region of interest" description="Disordered" evidence="5">
    <location>
        <begin position="1"/>
        <end position="52"/>
    </location>
</feature>
<dbReference type="InterPro" id="IPR011701">
    <property type="entry name" value="MFS"/>
</dbReference>
<keyword evidence="11" id="KW-1185">Reference proteome</keyword>
<dbReference type="GO" id="GO:0005886">
    <property type="term" value="C:plasma membrane"/>
    <property type="evidence" value="ECO:0007669"/>
    <property type="project" value="UniProtKB-SubCell"/>
</dbReference>
<dbReference type="EMBL" id="FOOI01000025">
    <property type="protein sequence ID" value="SFH63775.1"/>
    <property type="molecule type" value="Genomic_DNA"/>
</dbReference>
<reference evidence="8 11" key="2">
    <citation type="submission" date="2020-07" db="EMBL/GenBank/DDBJ databases">
        <title>Sequencing the genomes of 1000 actinobacteria strains.</title>
        <authorList>
            <person name="Klenk H.-P."/>
        </authorList>
    </citation>
    <scope>NUCLEOTIDE SEQUENCE [LARGE SCALE GENOMIC DNA]</scope>
    <source>
        <strain evidence="8 11">DSM 45117</strain>
    </source>
</reference>
<dbReference type="SUPFAM" id="SSF103473">
    <property type="entry name" value="MFS general substrate transporter"/>
    <property type="match status" value="1"/>
</dbReference>
<dbReference type="RefSeq" id="WP_202818403.1">
    <property type="nucleotide sequence ID" value="NZ_FOOI01000025.1"/>
</dbReference>
<evidence type="ECO:0000256" key="4">
    <source>
        <dbReference type="ARBA" id="ARBA00023136"/>
    </source>
</evidence>
<dbReference type="PANTHER" id="PTHR23534">
    <property type="entry name" value="MFS PERMEASE"/>
    <property type="match status" value="1"/>
</dbReference>
<feature type="transmembrane region" description="Helical" evidence="6">
    <location>
        <begin position="357"/>
        <end position="381"/>
    </location>
</feature>
<evidence type="ECO:0000313" key="10">
    <source>
        <dbReference type="Proteomes" id="UP000199052"/>
    </source>
</evidence>
<protein>
    <submittedName>
        <fullName evidence="8">MFS family permease</fullName>
    </submittedName>
    <submittedName>
        <fullName evidence="9">Predicted arabinose efflux permease, MFS family</fullName>
    </submittedName>
</protein>
<evidence type="ECO:0000256" key="2">
    <source>
        <dbReference type="ARBA" id="ARBA00022692"/>
    </source>
</evidence>
<dbReference type="InterPro" id="IPR020846">
    <property type="entry name" value="MFS_dom"/>
</dbReference>
<dbReference type="GO" id="GO:0022857">
    <property type="term" value="F:transmembrane transporter activity"/>
    <property type="evidence" value="ECO:0007669"/>
    <property type="project" value="InterPro"/>
</dbReference>
<evidence type="ECO:0000313" key="9">
    <source>
        <dbReference type="EMBL" id="SFH63775.1"/>
    </source>
</evidence>
<keyword evidence="2 6" id="KW-0812">Transmembrane</keyword>
<feature type="transmembrane region" description="Helical" evidence="6">
    <location>
        <begin position="262"/>
        <end position="282"/>
    </location>
</feature>
<dbReference type="Pfam" id="PF07690">
    <property type="entry name" value="MFS_1"/>
    <property type="match status" value="2"/>
</dbReference>
<evidence type="ECO:0000256" key="1">
    <source>
        <dbReference type="ARBA" id="ARBA00004651"/>
    </source>
</evidence>
<reference evidence="9 10" key="1">
    <citation type="submission" date="2016-10" db="EMBL/GenBank/DDBJ databases">
        <authorList>
            <person name="de Groot N.N."/>
        </authorList>
    </citation>
    <scope>NUCLEOTIDE SEQUENCE [LARGE SCALE GENOMIC DNA]</scope>
    <source>
        <strain evidence="9 10">CPCC 202808</strain>
    </source>
</reference>
<dbReference type="STRING" id="504797.SAMN05421678_12544"/>
<feature type="transmembrane region" description="Helical" evidence="6">
    <location>
        <begin position="154"/>
        <end position="173"/>
    </location>
</feature>
<keyword evidence="4 6" id="KW-0472">Membrane</keyword>
<proteinExistence type="predicted"/>
<feature type="transmembrane region" description="Helical" evidence="6">
    <location>
        <begin position="185"/>
        <end position="208"/>
    </location>
</feature>
<feature type="transmembrane region" description="Helical" evidence="6">
    <location>
        <begin position="421"/>
        <end position="442"/>
    </location>
</feature>
<organism evidence="9 10">
    <name type="scientific">Actinopolymorpha cephalotaxi</name>
    <dbReference type="NCBI Taxonomy" id="504797"/>
    <lineage>
        <taxon>Bacteria</taxon>
        <taxon>Bacillati</taxon>
        <taxon>Actinomycetota</taxon>
        <taxon>Actinomycetes</taxon>
        <taxon>Propionibacteriales</taxon>
        <taxon>Actinopolymorphaceae</taxon>
        <taxon>Actinopolymorpha</taxon>
    </lineage>
</organism>
<feature type="transmembrane region" description="Helical" evidence="6">
    <location>
        <begin position="62"/>
        <end position="86"/>
    </location>
</feature>
<feature type="compositionally biased region" description="Low complexity" evidence="5">
    <location>
        <begin position="34"/>
        <end position="50"/>
    </location>
</feature>
<evidence type="ECO:0000256" key="3">
    <source>
        <dbReference type="ARBA" id="ARBA00022989"/>
    </source>
</evidence>
<gene>
    <name evidence="8" type="ORF">FHR37_001736</name>
    <name evidence="9" type="ORF">SAMN05421678_12544</name>
</gene>
<keyword evidence="3 6" id="KW-1133">Transmembrane helix</keyword>
<dbReference type="Proteomes" id="UP000533017">
    <property type="component" value="Unassembled WGS sequence"/>
</dbReference>
<evidence type="ECO:0000313" key="8">
    <source>
        <dbReference type="EMBL" id="NYH82885.1"/>
    </source>
</evidence>